<organism evidence="1 2">
    <name type="scientific">Microterricola gilva</name>
    <dbReference type="NCBI Taxonomy" id="393267"/>
    <lineage>
        <taxon>Bacteria</taxon>
        <taxon>Bacillati</taxon>
        <taxon>Actinomycetota</taxon>
        <taxon>Actinomycetes</taxon>
        <taxon>Micrococcales</taxon>
        <taxon>Microbacteriaceae</taxon>
        <taxon>Microterricola</taxon>
    </lineage>
</organism>
<dbReference type="EMBL" id="SHLC01000001">
    <property type="protein sequence ID" value="RZU65411.1"/>
    <property type="molecule type" value="Genomic_DNA"/>
</dbReference>
<evidence type="ECO:0000313" key="2">
    <source>
        <dbReference type="Proteomes" id="UP000291483"/>
    </source>
</evidence>
<dbReference type="AlphaFoldDB" id="A0A4Q8AMR4"/>
<gene>
    <name evidence="1" type="ORF">EV379_1745</name>
</gene>
<sequence length="135" mass="15758">MRDRVGDETRWVVDPVTQEELAVPWHATAERAIDRAAKKRAGQLRSIRLFPEYCRTYPLWEDGGDNYTLAADDLGLSAELGEGLRAWLERWHEECLDSSDWSSEQARLDWLRDGAALCERLQFEVWEFAEVVREF</sequence>
<keyword evidence="2" id="KW-1185">Reference proteome</keyword>
<name>A0A4Q8AMR4_9MICO</name>
<accession>A0A4Q8AMR4</accession>
<dbReference type="Proteomes" id="UP000291483">
    <property type="component" value="Unassembled WGS sequence"/>
</dbReference>
<evidence type="ECO:0000313" key="1">
    <source>
        <dbReference type="EMBL" id="RZU65411.1"/>
    </source>
</evidence>
<protein>
    <submittedName>
        <fullName evidence="1">Uncharacterized protein</fullName>
    </submittedName>
</protein>
<proteinExistence type="predicted"/>
<dbReference type="OrthoDB" id="4381340at2"/>
<reference evidence="1 2" key="1">
    <citation type="submission" date="2019-02" db="EMBL/GenBank/DDBJ databases">
        <title>Sequencing the genomes of 1000 actinobacteria strains.</title>
        <authorList>
            <person name="Klenk H.-P."/>
        </authorList>
    </citation>
    <scope>NUCLEOTIDE SEQUENCE [LARGE SCALE GENOMIC DNA]</scope>
    <source>
        <strain evidence="1 2">DSM 18319</strain>
    </source>
</reference>
<comment type="caution">
    <text evidence="1">The sequence shown here is derived from an EMBL/GenBank/DDBJ whole genome shotgun (WGS) entry which is preliminary data.</text>
</comment>